<reference evidence="2 3" key="1">
    <citation type="submission" date="2019-01" db="EMBL/GenBank/DDBJ databases">
        <authorList>
            <consortium name="Pathogen Informatics"/>
        </authorList>
    </citation>
    <scope>NUCLEOTIDE SEQUENCE [LARGE SCALE GENOMIC DNA]</scope>
    <source>
        <strain evidence="2 3">NCTC10184</strain>
    </source>
</reference>
<organism evidence="2 3">
    <name type="scientific">Mycoplasmopsis columbinasalis</name>
    <dbReference type="NCBI Taxonomy" id="114880"/>
    <lineage>
        <taxon>Bacteria</taxon>
        <taxon>Bacillati</taxon>
        <taxon>Mycoplasmatota</taxon>
        <taxon>Mycoplasmoidales</taxon>
        <taxon>Metamycoplasmataceae</taxon>
        <taxon>Mycoplasmopsis</taxon>
    </lineage>
</organism>
<name>A0A449BAM5_9BACT</name>
<evidence type="ECO:0000313" key="2">
    <source>
        <dbReference type="EMBL" id="VEU78251.1"/>
    </source>
</evidence>
<protein>
    <submittedName>
        <fullName evidence="2">Uncharacterized protein</fullName>
    </submittedName>
</protein>
<accession>A0A449BAM5</accession>
<feature type="transmembrane region" description="Helical" evidence="1">
    <location>
        <begin position="47"/>
        <end position="66"/>
    </location>
</feature>
<keyword evidence="1" id="KW-0812">Transmembrane</keyword>
<dbReference type="KEGG" id="mcob:NCTC10184_00489"/>
<keyword evidence="1" id="KW-1133">Transmembrane helix</keyword>
<dbReference type="RefSeq" id="WP_223211679.1">
    <property type="nucleotide sequence ID" value="NZ_LR215043.1"/>
</dbReference>
<dbReference type="Proteomes" id="UP000290876">
    <property type="component" value="Chromosome"/>
</dbReference>
<feature type="transmembrane region" description="Helical" evidence="1">
    <location>
        <begin position="20"/>
        <end position="41"/>
    </location>
</feature>
<evidence type="ECO:0000256" key="1">
    <source>
        <dbReference type="SAM" id="Phobius"/>
    </source>
</evidence>
<proteinExistence type="predicted"/>
<keyword evidence="3" id="KW-1185">Reference proteome</keyword>
<keyword evidence="1" id="KW-0472">Membrane</keyword>
<dbReference type="AlphaFoldDB" id="A0A449BAM5"/>
<gene>
    <name evidence="2" type="ORF">NCTC10184_00489</name>
</gene>
<evidence type="ECO:0000313" key="3">
    <source>
        <dbReference type="Proteomes" id="UP000290876"/>
    </source>
</evidence>
<sequence>MLQPKNIKKTKSKIFKNLTILDFVILLVIVIFSLLVPTSLVPKTAPVYLKPLLMALLFGVSSILLIKIKKYDQRVYMFLFRMLCYSAKRKSFGSIKNPTETLIPYAEILENTFVKTKALKGGTRYFSVIKFKGKIPWSEEKADQISFLNKFIEILDGTRLQISFIRQRELRDYSKNFLNLQLHKNQKFDYLEQKNSSLEVMQNYTKLYEEKFADFDTLDSQFYVDTYYLVIYEKSI</sequence>
<dbReference type="EMBL" id="LR215043">
    <property type="protein sequence ID" value="VEU78251.1"/>
    <property type="molecule type" value="Genomic_DNA"/>
</dbReference>